<keyword evidence="8" id="KW-1185">Reference proteome</keyword>
<dbReference type="EMBL" id="FORH01000001">
    <property type="protein sequence ID" value="SFI54038.1"/>
    <property type="molecule type" value="Genomic_DNA"/>
</dbReference>
<dbReference type="Proteomes" id="UP000199630">
    <property type="component" value="Unassembled WGS sequence"/>
</dbReference>
<dbReference type="GO" id="GO:0016020">
    <property type="term" value="C:membrane"/>
    <property type="evidence" value="ECO:0007669"/>
    <property type="project" value="UniProtKB-SubCell"/>
</dbReference>
<comment type="subcellular location">
    <subcellularLocation>
        <location evidence="1">Membrane</location>
        <topology evidence="1">Multi-pass membrane protein</topology>
    </subcellularLocation>
</comment>
<reference evidence="8" key="1">
    <citation type="submission" date="2016-10" db="EMBL/GenBank/DDBJ databases">
        <authorList>
            <person name="Varghese N."/>
            <person name="Submissions S."/>
        </authorList>
    </citation>
    <scope>NUCLEOTIDE SEQUENCE [LARGE SCALE GENOMIC DNA]</scope>
    <source>
        <strain evidence="8">DSM 26471</strain>
    </source>
</reference>
<dbReference type="AlphaFoldDB" id="A0A1I3J274"/>
<evidence type="ECO:0000256" key="2">
    <source>
        <dbReference type="ARBA" id="ARBA00007375"/>
    </source>
</evidence>
<dbReference type="PANTHER" id="PTHR31885">
    <property type="entry name" value="GH04784P"/>
    <property type="match status" value="1"/>
</dbReference>
<evidence type="ECO:0000313" key="8">
    <source>
        <dbReference type="Proteomes" id="UP000199630"/>
    </source>
</evidence>
<dbReference type="STRING" id="588602.SAMN04487991_0205"/>
<proteinExistence type="inferred from homology"/>
<dbReference type="OrthoDB" id="345840at2"/>
<keyword evidence="5 6" id="KW-0472">Membrane</keyword>
<feature type="transmembrane region" description="Helical" evidence="6">
    <location>
        <begin position="78"/>
        <end position="98"/>
    </location>
</feature>
<dbReference type="Pfam" id="PF07947">
    <property type="entry name" value="YhhN"/>
    <property type="match status" value="1"/>
</dbReference>
<protein>
    <submittedName>
        <fullName evidence="7">YhhN-like protein</fullName>
    </submittedName>
</protein>
<dbReference type="PANTHER" id="PTHR31885:SF6">
    <property type="entry name" value="GH04784P"/>
    <property type="match status" value="1"/>
</dbReference>
<feature type="transmembrane region" description="Helical" evidence="6">
    <location>
        <begin position="189"/>
        <end position="209"/>
    </location>
</feature>
<gene>
    <name evidence="7" type="ORF">SAMN04487991_0205</name>
</gene>
<keyword evidence="3 6" id="KW-0812">Transmembrane</keyword>
<accession>A0A1I3J274</accession>
<evidence type="ECO:0000256" key="5">
    <source>
        <dbReference type="ARBA" id="ARBA00023136"/>
    </source>
</evidence>
<keyword evidence="4 6" id="KW-1133">Transmembrane helix</keyword>
<evidence type="ECO:0000256" key="3">
    <source>
        <dbReference type="ARBA" id="ARBA00022692"/>
    </source>
</evidence>
<organism evidence="7 8">
    <name type="scientific">Celeribacter neptunius</name>
    <dbReference type="NCBI Taxonomy" id="588602"/>
    <lineage>
        <taxon>Bacteria</taxon>
        <taxon>Pseudomonadati</taxon>
        <taxon>Pseudomonadota</taxon>
        <taxon>Alphaproteobacteria</taxon>
        <taxon>Rhodobacterales</taxon>
        <taxon>Roseobacteraceae</taxon>
        <taxon>Celeribacter</taxon>
    </lineage>
</organism>
<comment type="similarity">
    <text evidence="2">Belongs to the TMEM86 family.</text>
</comment>
<dbReference type="RefSeq" id="WP_090055845.1">
    <property type="nucleotide sequence ID" value="NZ_FORH01000001.1"/>
</dbReference>
<name>A0A1I3J274_9RHOB</name>
<feature type="transmembrane region" description="Helical" evidence="6">
    <location>
        <begin position="43"/>
        <end position="66"/>
    </location>
</feature>
<dbReference type="GO" id="GO:0016787">
    <property type="term" value="F:hydrolase activity"/>
    <property type="evidence" value="ECO:0007669"/>
    <property type="project" value="TreeGrafter"/>
</dbReference>
<evidence type="ECO:0000256" key="4">
    <source>
        <dbReference type="ARBA" id="ARBA00022989"/>
    </source>
</evidence>
<sequence length="219" mass="23131">MSGAQMAVGVTGLAGLFALAYLPLTSAAESLRRTAIKTVPLALLALCGFALGAPLLLGVGLALSALGDLALSRPGERAFLMGLVSFALAHVCYLLLFWGAVEAVYWPGALGLALFALSSERWLSPYTGALRWPVRVYVMLICAMVIAALSLPAGLHLATLGAVMFLVSDLILSLQLFRMKEGTQRARIAGYALWGLYIAGQMAIFWAFLPRGTGAWGLS</sequence>
<dbReference type="InterPro" id="IPR012506">
    <property type="entry name" value="TMEM86B-like"/>
</dbReference>
<evidence type="ECO:0000313" key="7">
    <source>
        <dbReference type="EMBL" id="SFI54038.1"/>
    </source>
</evidence>
<evidence type="ECO:0000256" key="6">
    <source>
        <dbReference type="SAM" id="Phobius"/>
    </source>
</evidence>
<feature type="transmembrane region" description="Helical" evidence="6">
    <location>
        <begin position="134"/>
        <end position="151"/>
    </location>
</feature>
<evidence type="ECO:0000256" key="1">
    <source>
        <dbReference type="ARBA" id="ARBA00004141"/>
    </source>
</evidence>
<feature type="transmembrane region" description="Helical" evidence="6">
    <location>
        <begin position="157"/>
        <end position="177"/>
    </location>
</feature>